<name>A0ABP1BJM3_9BRYO</name>
<dbReference type="Gene3D" id="3.40.1090.10">
    <property type="entry name" value="Cytosolic phospholipase A2 catalytic domain"/>
    <property type="match status" value="1"/>
</dbReference>
<dbReference type="PANTHER" id="PTHR32176:SF92">
    <property type="entry name" value="XYLOSE ISOMERASE"/>
    <property type="match status" value="1"/>
</dbReference>
<evidence type="ECO:0000256" key="1">
    <source>
        <dbReference type="ARBA" id="ARBA00010240"/>
    </source>
</evidence>
<dbReference type="Proteomes" id="UP001497522">
    <property type="component" value="Chromosome 4"/>
</dbReference>
<comment type="function">
    <text evidence="4">Lipolytic acyl hydrolase (LAH).</text>
</comment>
<evidence type="ECO:0000313" key="6">
    <source>
        <dbReference type="EMBL" id="CAK9875455.1"/>
    </source>
</evidence>
<dbReference type="PROSITE" id="PS51635">
    <property type="entry name" value="PNPLA"/>
    <property type="match status" value="1"/>
</dbReference>
<comment type="domain">
    <text evidence="4">The nitrogen atoms of the two glycine residues in the GGXR motif define the oxyanion hole, and stabilize the oxyanion that forms during the nucleophilic attack by the catalytic serine during substrate cleavage.</text>
</comment>
<feature type="domain" description="PNPLA" evidence="5">
    <location>
        <begin position="1"/>
        <end position="164"/>
    </location>
</feature>
<dbReference type="EC" id="3.1.1.-" evidence="4"/>
<dbReference type="InterPro" id="IPR016035">
    <property type="entry name" value="Acyl_Trfase/lysoPLipase"/>
</dbReference>
<feature type="active site" description="Nucleophile" evidence="3">
    <location>
        <position position="7"/>
    </location>
</feature>
<evidence type="ECO:0000313" key="7">
    <source>
        <dbReference type="Proteomes" id="UP001497522"/>
    </source>
</evidence>
<keyword evidence="2 3" id="KW-0443">Lipid metabolism</keyword>
<evidence type="ECO:0000259" key="5">
    <source>
        <dbReference type="PROSITE" id="PS51635"/>
    </source>
</evidence>
<evidence type="ECO:0000256" key="2">
    <source>
        <dbReference type="ARBA" id="ARBA00023098"/>
    </source>
</evidence>
<comment type="similarity">
    <text evidence="1 4">Belongs to the patatin family.</text>
</comment>
<protein>
    <recommendedName>
        <fullName evidence="4">Patatin</fullName>
        <ecNumber evidence="4">3.1.1.-</ecNumber>
    </recommendedName>
</protein>
<keyword evidence="3 4" id="KW-0442">Lipid degradation</keyword>
<proteinExistence type="inferred from homology"/>
<evidence type="ECO:0000256" key="4">
    <source>
        <dbReference type="RuleBase" id="RU361262"/>
    </source>
</evidence>
<dbReference type="PANTHER" id="PTHR32176">
    <property type="entry name" value="XYLOSE ISOMERASE"/>
    <property type="match status" value="1"/>
</dbReference>
<sequence>MITTPTSKGSTVPSCKATQVVEFFKQAAVKIFPETFTNKCRPRWLWEALKSVRGPLYPAEPLKNLLREKFDDLHLSDALTSVIIPAFDTNNEVPVFFSNVKSVDSAKPLYNVLVRDACQATTAVPVFFPAAHFDEKLQNQPGTPKVFNVIDGGIAVNDPTLVAVTQGIAERRQAIGKEKIDFKNVLVLSLGTGQHPMRFLAKPHWSSVQWLLNPSGSPLFNSFFSASEDMVEYYTSMIFDAHESGHHYLRIQTDRLSTSEFWEIDDATRGNLDTLWKTAGDLLTHTVSKRNFATGKLEDHPDGGTNEDALRRFARWLVDERRERERERQRQQPTVN</sequence>
<gene>
    <name evidence="6" type="ORF">CSSPJE1EN2_LOCUS17704</name>
</gene>
<dbReference type="Pfam" id="PF01734">
    <property type="entry name" value="Patatin"/>
    <property type="match status" value="1"/>
</dbReference>
<reference evidence="6" key="1">
    <citation type="submission" date="2024-03" db="EMBL/GenBank/DDBJ databases">
        <authorList>
            <consortium name="ELIXIR-Norway"/>
            <consortium name="Elixir Norway"/>
        </authorList>
    </citation>
    <scope>NUCLEOTIDE SEQUENCE</scope>
</reference>
<feature type="active site" description="Proton acceptor" evidence="3">
    <location>
        <position position="151"/>
    </location>
</feature>
<keyword evidence="7" id="KW-1185">Reference proteome</keyword>
<feature type="short sequence motif" description="DGA/G" evidence="3">
    <location>
        <begin position="151"/>
        <end position="153"/>
    </location>
</feature>
<comment type="caution">
    <text evidence="3">Lacks conserved residue(s) required for the propagation of feature annotation.</text>
</comment>
<accession>A0ABP1BJM3</accession>
<organism evidence="6 7">
    <name type="scientific">Sphagnum jensenii</name>
    <dbReference type="NCBI Taxonomy" id="128206"/>
    <lineage>
        <taxon>Eukaryota</taxon>
        <taxon>Viridiplantae</taxon>
        <taxon>Streptophyta</taxon>
        <taxon>Embryophyta</taxon>
        <taxon>Bryophyta</taxon>
        <taxon>Sphagnophytina</taxon>
        <taxon>Sphagnopsida</taxon>
        <taxon>Sphagnales</taxon>
        <taxon>Sphagnaceae</taxon>
        <taxon>Sphagnum</taxon>
    </lineage>
</organism>
<dbReference type="InterPro" id="IPR002641">
    <property type="entry name" value="PNPLA_dom"/>
</dbReference>
<evidence type="ECO:0000256" key="3">
    <source>
        <dbReference type="PROSITE-ProRule" id="PRU01161"/>
    </source>
</evidence>
<dbReference type="EMBL" id="OZ023705">
    <property type="protein sequence ID" value="CAK9875455.1"/>
    <property type="molecule type" value="Genomic_DNA"/>
</dbReference>
<keyword evidence="3 4" id="KW-0378">Hydrolase</keyword>
<dbReference type="SUPFAM" id="SSF52151">
    <property type="entry name" value="FabD/lysophospholipase-like"/>
    <property type="match status" value="1"/>
</dbReference>